<evidence type="ECO:0000313" key="2">
    <source>
        <dbReference type="Proteomes" id="UP001494902"/>
    </source>
</evidence>
<keyword evidence="2" id="KW-1185">Reference proteome</keyword>
<comment type="caution">
    <text evidence="1">The sequence shown here is derived from an EMBL/GenBank/DDBJ whole genome shotgun (WGS) entry which is preliminary data.</text>
</comment>
<dbReference type="SUPFAM" id="SSF53597">
    <property type="entry name" value="Dihydrofolate reductase-like"/>
    <property type="match status" value="1"/>
</dbReference>
<protein>
    <recommendedName>
        <fullName evidence="3">Dihydrofolate reductase</fullName>
    </recommendedName>
</protein>
<dbReference type="Proteomes" id="UP001494902">
    <property type="component" value="Unassembled WGS sequence"/>
</dbReference>
<name>A0ABV1KIY5_9PSEU</name>
<accession>A0ABV1KIY5</accession>
<dbReference type="InterPro" id="IPR024072">
    <property type="entry name" value="DHFR-like_dom_sf"/>
</dbReference>
<dbReference type="RefSeq" id="WP_349300634.1">
    <property type="nucleotide sequence ID" value="NZ_JBEDNQ010000011.1"/>
</dbReference>
<reference evidence="1 2" key="1">
    <citation type="submission" date="2024-03" db="EMBL/GenBank/DDBJ databases">
        <title>Draft genome sequence of Pseudonocardia nematodicida JCM 31783.</title>
        <authorList>
            <person name="Butdee W."/>
            <person name="Duangmal K."/>
        </authorList>
    </citation>
    <scope>NUCLEOTIDE SEQUENCE [LARGE SCALE GENOMIC DNA]</scope>
    <source>
        <strain evidence="1 2">JCM 31783</strain>
    </source>
</reference>
<dbReference type="EMBL" id="JBEDNQ010000011">
    <property type="protein sequence ID" value="MEQ3553567.1"/>
    <property type="molecule type" value="Genomic_DNA"/>
</dbReference>
<dbReference type="Gene3D" id="3.40.430.10">
    <property type="entry name" value="Dihydrofolate Reductase, subunit A"/>
    <property type="match status" value="1"/>
</dbReference>
<evidence type="ECO:0008006" key="3">
    <source>
        <dbReference type="Google" id="ProtNLM"/>
    </source>
</evidence>
<evidence type="ECO:0000313" key="1">
    <source>
        <dbReference type="EMBL" id="MEQ3553567.1"/>
    </source>
</evidence>
<organism evidence="1 2">
    <name type="scientific">Pseudonocardia nematodicida</name>
    <dbReference type="NCBI Taxonomy" id="1206997"/>
    <lineage>
        <taxon>Bacteria</taxon>
        <taxon>Bacillati</taxon>
        <taxon>Actinomycetota</taxon>
        <taxon>Actinomycetes</taxon>
        <taxon>Pseudonocardiales</taxon>
        <taxon>Pseudonocardiaceae</taxon>
        <taxon>Pseudonocardia</taxon>
    </lineage>
</organism>
<sequence length="57" mass="5891">MRLAIAPVLVGGGRRLFPAEGPPVGLRLLHHETTPAGVAMHVYEPAGTPQFGVYGAG</sequence>
<proteinExistence type="predicted"/>
<gene>
    <name evidence="1" type="ORF">WIS52_24100</name>
</gene>